<feature type="transmembrane region" description="Helical" evidence="1">
    <location>
        <begin position="75"/>
        <end position="97"/>
    </location>
</feature>
<dbReference type="EMBL" id="VSDQ01000679">
    <property type="protein sequence ID" value="TYA74220.1"/>
    <property type="molecule type" value="Genomic_DNA"/>
</dbReference>
<proteinExistence type="predicted"/>
<evidence type="ECO:0000256" key="1">
    <source>
        <dbReference type="SAM" id="Phobius"/>
    </source>
</evidence>
<feature type="transmembrane region" description="Helical" evidence="1">
    <location>
        <begin position="103"/>
        <end position="123"/>
    </location>
</feature>
<reference evidence="2 3" key="1">
    <citation type="submission" date="2019-08" db="EMBL/GenBank/DDBJ databases">
        <title>Seonamhaeicola sediminis sp. nov., isolated from marine sediment.</title>
        <authorList>
            <person name="Cao W.R."/>
        </authorList>
    </citation>
    <scope>NUCLEOTIDE SEQUENCE [LARGE SCALE GENOMIC DNA]</scope>
    <source>
        <strain evidence="2 3">B011</strain>
    </source>
</reference>
<keyword evidence="3" id="KW-1185">Reference proteome</keyword>
<dbReference type="AlphaFoldDB" id="A0A5D0HTH2"/>
<dbReference type="OrthoDB" id="1188911at2"/>
<keyword evidence="1" id="KW-0472">Membrane</keyword>
<dbReference type="RefSeq" id="WP_148542924.1">
    <property type="nucleotide sequence ID" value="NZ_VSDQ01000679.1"/>
</dbReference>
<organism evidence="2 3">
    <name type="scientific">Seonamhaeicola marinus</name>
    <dbReference type="NCBI Taxonomy" id="1912246"/>
    <lineage>
        <taxon>Bacteria</taxon>
        <taxon>Pseudomonadati</taxon>
        <taxon>Bacteroidota</taxon>
        <taxon>Flavobacteriia</taxon>
        <taxon>Flavobacteriales</taxon>
        <taxon>Flavobacteriaceae</taxon>
    </lineage>
</organism>
<evidence type="ECO:0000313" key="3">
    <source>
        <dbReference type="Proteomes" id="UP000323930"/>
    </source>
</evidence>
<sequence>MKINNQEVITKIHLVISSVVVLVVSIIYGFNIESQIKIEPNTIDEFNFFKAVMGIYIGFSILWILGVFKPEFLKLALWSNMIFMLGLGFGRVISLLVDGLPSLAYIYGTAGELVLGFYGIWVLTGKKH</sequence>
<feature type="transmembrane region" description="Helical" evidence="1">
    <location>
        <begin position="51"/>
        <end position="68"/>
    </location>
</feature>
<name>A0A5D0HTH2_9FLAO</name>
<gene>
    <name evidence="2" type="ORF">FUA24_12860</name>
</gene>
<evidence type="ECO:0000313" key="2">
    <source>
        <dbReference type="EMBL" id="TYA74220.1"/>
    </source>
</evidence>
<accession>A0A5D0HTH2</accession>
<protein>
    <submittedName>
        <fullName evidence="2">DUF4345 domain-containing protein</fullName>
    </submittedName>
</protein>
<keyword evidence="1" id="KW-1133">Transmembrane helix</keyword>
<comment type="caution">
    <text evidence="2">The sequence shown here is derived from an EMBL/GenBank/DDBJ whole genome shotgun (WGS) entry which is preliminary data.</text>
</comment>
<dbReference type="Pfam" id="PF14248">
    <property type="entry name" value="DUF4345"/>
    <property type="match status" value="1"/>
</dbReference>
<dbReference type="InterPro" id="IPR025597">
    <property type="entry name" value="DUF4345"/>
</dbReference>
<keyword evidence="1" id="KW-0812">Transmembrane</keyword>
<feature type="transmembrane region" description="Helical" evidence="1">
    <location>
        <begin position="12"/>
        <end position="31"/>
    </location>
</feature>
<dbReference type="Proteomes" id="UP000323930">
    <property type="component" value="Unassembled WGS sequence"/>
</dbReference>